<dbReference type="KEGG" id="atz:M5E07_05875"/>
<gene>
    <name evidence="2" type="ORF">M5E07_05875</name>
</gene>
<evidence type="ECO:0000313" key="2">
    <source>
        <dbReference type="EMBL" id="USE84327.1"/>
    </source>
</evidence>
<dbReference type="RefSeq" id="WP_252222891.1">
    <property type="nucleotide sequence ID" value="NZ_CP098732.1"/>
</dbReference>
<sequence>MTIKKWIPPTAQEIKQLREVTGFTQAKTAHLCRIGLKTYQKWEQGDASPSQSAWTIYTFELRAQKIGFQSLDNLMDFLEQKHST</sequence>
<name>A0AAE9LTC7_9GAMM</name>
<accession>A0AAE9LTC7</accession>
<dbReference type="InterPro" id="IPR001387">
    <property type="entry name" value="Cro/C1-type_HTH"/>
</dbReference>
<keyword evidence="3" id="KW-1185">Reference proteome</keyword>
<dbReference type="SUPFAM" id="SSF47413">
    <property type="entry name" value="lambda repressor-like DNA-binding domains"/>
    <property type="match status" value="1"/>
</dbReference>
<organism evidence="2 3">
    <name type="scientific">Acinetobacter tibetensis</name>
    <dbReference type="NCBI Taxonomy" id="2943497"/>
    <lineage>
        <taxon>Bacteria</taxon>
        <taxon>Pseudomonadati</taxon>
        <taxon>Pseudomonadota</taxon>
        <taxon>Gammaproteobacteria</taxon>
        <taxon>Moraxellales</taxon>
        <taxon>Moraxellaceae</taxon>
        <taxon>Acinetobacter</taxon>
    </lineage>
</organism>
<dbReference type="EMBL" id="CP098732">
    <property type="protein sequence ID" value="USE84327.1"/>
    <property type="molecule type" value="Genomic_DNA"/>
</dbReference>
<reference evidence="2" key="1">
    <citation type="submission" date="2022-06" db="EMBL/GenBank/DDBJ databases">
        <title>Isolation, identification and characterization of iprodione-degrading strains in Lhasa, Tibet.</title>
        <authorList>
            <person name="Pan H."/>
        </authorList>
    </citation>
    <scope>NUCLEOTIDE SEQUENCE</scope>
    <source>
        <strain evidence="2">Y-23</strain>
    </source>
</reference>
<evidence type="ECO:0000259" key="1">
    <source>
        <dbReference type="PROSITE" id="PS50943"/>
    </source>
</evidence>
<dbReference type="Proteomes" id="UP001056716">
    <property type="component" value="Chromosome"/>
</dbReference>
<dbReference type="PROSITE" id="PS50943">
    <property type="entry name" value="HTH_CROC1"/>
    <property type="match status" value="1"/>
</dbReference>
<dbReference type="InterPro" id="IPR010982">
    <property type="entry name" value="Lambda_DNA-bd_dom_sf"/>
</dbReference>
<dbReference type="AlphaFoldDB" id="A0AAE9LTC7"/>
<dbReference type="CDD" id="cd00093">
    <property type="entry name" value="HTH_XRE"/>
    <property type="match status" value="1"/>
</dbReference>
<evidence type="ECO:0000313" key="3">
    <source>
        <dbReference type="Proteomes" id="UP001056716"/>
    </source>
</evidence>
<feature type="domain" description="HTH cro/C1-type" evidence="1">
    <location>
        <begin position="14"/>
        <end position="52"/>
    </location>
</feature>
<dbReference type="GO" id="GO:0003677">
    <property type="term" value="F:DNA binding"/>
    <property type="evidence" value="ECO:0007669"/>
    <property type="project" value="InterPro"/>
</dbReference>
<proteinExistence type="predicted"/>
<protein>
    <submittedName>
        <fullName evidence="2">Helix-turn-helix domain-containing protein</fullName>
    </submittedName>
</protein>
<dbReference type="Gene3D" id="1.10.260.40">
    <property type="entry name" value="lambda repressor-like DNA-binding domains"/>
    <property type="match status" value="1"/>
</dbReference>